<evidence type="ECO:0000313" key="2">
    <source>
        <dbReference type="Proteomes" id="UP000789920"/>
    </source>
</evidence>
<evidence type="ECO:0000313" key="1">
    <source>
        <dbReference type="EMBL" id="CAG8836471.1"/>
    </source>
</evidence>
<dbReference type="Proteomes" id="UP000789920">
    <property type="component" value="Unassembled WGS sequence"/>
</dbReference>
<keyword evidence="2" id="KW-1185">Reference proteome</keyword>
<feature type="non-terminal residue" evidence="1">
    <location>
        <position position="1"/>
    </location>
</feature>
<gene>
    <name evidence="1" type="ORF">RPERSI_LOCUS29939</name>
</gene>
<reference evidence="1" key="1">
    <citation type="submission" date="2021-06" db="EMBL/GenBank/DDBJ databases">
        <authorList>
            <person name="Kallberg Y."/>
            <person name="Tangrot J."/>
            <person name="Rosling A."/>
        </authorList>
    </citation>
    <scope>NUCLEOTIDE SEQUENCE</scope>
    <source>
        <strain evidence="1">MA461A</strain>
    </source>
</reference>
<comment type="caution">
    <text evidence="1">The sequence shown here is derived from an EMBL/GenBank/DDBJ whole genome shotgun (WGS) entry which is preliminary data.</text>
</comment>
<dbReference type="EMBL" id="CAJVQC010114806">
    <property type="protein sequence ID" value="CAG8836471.1"/>
    <property type="molecule type" value="Genomic_DNA"/>
</dbReference>
<accession>A0ACA9SFI4</accession>
<organism evidence="1 2">
    <name type="scientific">Racocetra persica</name>
    <dbReference type="NCBI Taxonomy" id="160502"/>
    <lineage>
        <taxon>Eukaryota</taxon>
        <taxon>Fungi</taxon>
        <taxon>Fungi incertae sedis</taxon>
        <taxon>Mucoromycota</taxon>
        <taxon>Glomeromycotina</taxon>
        <taxon>Glomeromycetes</taxon>
        <taxon>Diversisporales</taxon>
        <taxon>Gigasporaceae</taxon>
        <taxon>Racocetra</taxon>
    </lineage>
</organism>
<sequence>LFFIHGYEHFEDYFEKDFEHDWKKVATLYNKRSSKSLHNILYNDFSLITRGNLNSEDVNSYDILHVRTWDYACELKKSF</sequence>
<name>A0ACA9SFI4_9GLOM</name>
<protein>
    <submittedName>
        <fullName evidence="1">11673_t:CDS:1</fullName>
    </submittedName>
</protein>
<proteinExistence type="predicted"/>